<dbReference type="SUPFAM" id="SSF56935">
    <property type="entry name" value="Porins"/>
    <property type="match status" value="1"/>
</dbReference>
<organism evidence="1">
    <name type="scientific">hydrothermal vent metagenome</name>
    <dbReference type="NCBI Taxonomy" id="652676"/>
    <lineage>
        <taxon>unclassified sequences</taxon>
        <taxon>metagenomes</taxon>
        <taxon>ecological metagenomes</taxon>
    </lineage>
</organism>
<dbReference type="EMBL" id="UOFI01000016">
    <property type="protein sequence ID" value="VAW61913.1"/>
    <property type="molecule type" value="Genomic_DNA"/>
</dbReference>
<dbReference type="AlphaFoldDB" id="A0A3B0XC11"/>
<evidence type="ECO:0000313" key="1">
    <source>
        <dbReference type="EMBL" id="VAW61913.1"/>
    </source>
</evidence>
<accession>A0A3B0XC11</accession>
<gene>
    <name evidence="1" type="ORF">MNBD_GAMMA09-1266</name>
</gene>
<reference evidence="1" key="1">
    <citation type="submission" date="2018-06" db="EMBL/GenBank/DDBJ databases">
        <authorList>
            <person name="Zhirakovskaya E."/>
        </authorList>
    </citation>
    <scope>NUCLEOTIDE SEQUENCE</scope>
</reference>
<dbReference type="Gene3D" id="2.40.160.10">
    <property type="entry name" value="Porin"/>
    <property type="match status" value="1"/>
</dbReference>
<protein>
    <submittedName>
        <fullName evidence="1">Uncharacterized protein</fullName>
    </submittedName>
</protein>
<name>A0A3B0XC11_9ZZZZ</name>
<dbReference type="InterPro" id="IPR023614">
    <property type="entry name" value="Porin_dom_sf"/>
</dbReference>
<proteinExistence type="predicted"/>
<sequence>MKYHNLITSIFVGIAGILWMQSASAVPAFAAKYEKKCSSCHTAWPQLNLKGRAFKERGYRMESEIKEGTTSAVEVESLRSMFSTFLTARPYDKKDSGDVNLRAIQEVEVFVSGAIDDNFSGFLAIEAEDENDFIAEVSTATLAYRHSDEINVQVSWSQVFEADPYSFLRNSLRLTRGRPSIIDQRFGSADRLRDARQNLTLTGRVVEKLFYSLSYTGAPKSSEGVDASGIAARVAYDITENIMIGALHWSGEEGADPANNIDATDYSRTGFDFQMDMASTRISGGYIQATDDNPTVPGEEDNAAISVQAFHTVHTKSGKPTWVPLIRYDSYEKNDGKDQYDELTLNVGYYFQENAKGFVEFWQQLDTPTAIKDDNRLTLQMQVGF</sequence>